<gene>
    <name evidence="3" type="ORF">B0T15DRAFT_518697</name>
</gene>
<feature type="region of interest" description="Disordered" evidence="1">
    <location>
        <begin position="1"/>
        <end position="220"/>
    </location>
</feature>
<dbReference type="SUPFAM" id="SSF58038">
    <property type="entry name" value="SNARE fusion complex"/>
    <property type="match status" value="1"/>
</dbReference>
<dbReference type="Proteomes" id="UP001273166">
    <property type="component" value="Unassembled WGS sequence"/>
</dbReference>
<feature type="region of interest" description="Disordered" evidence="1">
    <location>
        <begin position="299"/>
        <end position="341"/>
    </location>
</feature>
<feature type="compositionally biased region" description="Gly residues" evidence="1">
    <location>
        <begin position="61"/>
        <end position="73"/>
    </location>
</feature>
<name>A0AAJ0H289_9PEZI</name>
<feature type="compositionally biased region" description="Polar residues" evidence="1">
    <location>
        <begin position="326"/>
        <end position="339"/>
    </location>
</feature>
<dbReference type="RefSeq" id="XP_062726287.1">
    <property type="nucleotide sequence ID" value="XM_062868386.1"/>
</dbReference>
<accession>A0AAJ0H289</accession>
<sequence>MGRFGAWFKKSDDKEKPPSPSSNPYAQQQTSPPAQHDQYNGNQYSPQPSRGPPFGLPAGPRPGGLPGRVGTGSSGYSAAQSSATEYAATESSATQYSPDLSQPPPYSAGTPSASAQSSPSLGSGYPREKFGAVDGVGRNRFDAPSAPSYNQSTSLSSQRPGGYGNLDTDGGLFANYTPPSKQTASSGVPGPDGVADAGQAYDDRPPMTEEEEDEKSAVDRLNQMMDAGIMSIEDSQRRLLEQGETLAHAHNQAVKHSEQTTLSKHNIAELKSEQHMIKFGRSKEKEKLRAEREFQERLAVQEKEHAQRTEREAKRRAEGPMLLRNPRQQTLGASQNKVKSQYVFEEEDEEVEKEIEDGLDSLLQKTQRVNYTAKAMNEELDYQNRLINTMSERTDQNQDDLIKLRNRLRQFE</sequence>
<dbReference type="InterPro" id="IPR000727">
    <property type="entry name" value="T_SNARE_dom"/>
</dbReference>
<feature type="compositionally biased region" description="Low complexity" evidence="1">
    <location>
        <begin position="74"/>
        <end position="95"/>
    </location>
</feature>
<dbReference type="PROSITE" id="PS50192">
    <property type="entry name" value="T_SNARE"/>
    <property type="match status" value="1"/>
</dbReference>
<dbReference type="Gene3D" id="1.20.5.110">
    <property type="match status" value="1"/>
</dbReference>
<protein>
    <recommendedName>
        <fullName evidence="2">t-SNARE coiled-coil homology domain-containing protein</fullName>
    </recommendedName>
</protein>
<feature type="compositionally biased region" description="Basic and acidic residues" evidence="1">
    <location>
        <begin position="126"/>
        <end position="141"/>
    </location>
</feature>
<feature type="domain" description="T-SNARE coiled-coil homology" evidence="2">
    <location>
        <begin position="349"/>
        <end position="411"/>
    </location>
</feature>
<evidence type="ECO:0000256" key="1">
    <source>
        <dbReference type="SAM" id="MobiDB-lite"/>
    </source>
</evidence>
<organism evidence="3 4">
    <name type="scientific">Chaetomium strumarium</name>
    <dbReference type="NCBI Taxonomy" id="1170767"/>
    <lineage>
        <taxon>Eukaryota</taxon>
        <taxon>Fungi</taxon>
        <taxon>Dikarya</taxon>
        <taxon>Ascomycota</taxon>
        <taxon>Pezizomycotina</taxon>
        <taxon>Sordariomycetes</taxon>
        <taxon>Sordariomycetidae</taxon>
        <taxon>Sordariales</taxon>
        <taxon>Chaetomiaceae</taxon>
        <taxon>Chaetomium</taxon>
    </lineage>
</organism>
<feature type="compositionally biased region" description="Basic and acidic residues" evidence="1">
    <location>
        <begin position="299"/>
        <end position="318"/>
    </location>
</feature>
<feature type="compositionally biased region" description="Polar residues" evidence="1">
    <location>
        <begin position="147"/>
        <end position="159"/>
    </location>
</feature>
<reference evidence="3" key="2">
    <citation type="submission" date="2023-06" db="EMBL/GenBank/DDBJ databases">
        <authorList>
            <consortium name="Lawrence Berkeley National Laboratory"/>
            <person name="Mondo S.J."/>
            <person name="Hensen N."/>
            <person name="Bonometti L."/>
            <person name="Westerberg I."/>
            <person name="Brannstrom I.O."/>
            <person name="Guillou S."/>
            <person name="Cros-Aarteil S."/>
            <person name="Calhoun S."/>
            <person name="Haridas S."/>
            <person name="Kuo A."/>
            <person name="Pangilinan J."/>
            <person name="Riley R."/>
            <person name="Labutti K."/>
            <person name="Andreopoulos B."/>
            <person name="Lipzen A."/>
            <person name="Chen C."/>
            <person name="Yanf M."/>
            <person name="Daum C."/>
            <person name="Ng V."/>
            <person name="Clum A."/>
            <person name="Steindorff A."/>
            <person name="Ohm R."/>
            <person name="Martin F."/>
            <person name="Silar P."/>
            <person name="Natvig D."/>
            <person name="Lalanne C."/>
            <person name="Gautier V."/>
            <person name="Ament-Velasquez S.L."/>
            <person name="Kruys A."/>
            <person name="Hutchinson M.I."/>
            <person name="Powell A.J."/>
            <person name="Barry K."/>
            <person name="Miller A.N."/>
            <person name="Grigoriev I.V."/>
            <person name="Debuchy R."/>
            <person name="Gladieux P."/>
            <person name="Thoren M.H."/>
            <person name="Johannesson H."/>
        </authorList>
    </citation>
    <scope>NUCLEOTIDE SEQUENCE</scope>
    <source>
        <strain evidence="3">CBS 333.67</strain>
    </source>
</reference>
<dbReference type="EMBL" id="JAUDZG010000001">
    <property type="protein sequence ID" value="KAK3310507.1"/>
    <property type="molecule type" value="Genomic_DNA"/>
</dbReference>
<evidence type="ECO:0000313" key="4">
    <source>
        <dbReference type="Proteomes" id="UP001273166"/>
    </source>
</evidence>
<evidence type="ECO:0000313" key="3">
    <source>
        <dbReference type="EMBL" id="KAK3310507.1"/>
    </source>
</evidence>
<proteinExistence type="predicted"/>
<reference evidence="3" key="1">
    <citation type="journal article" date="2023" name="Mol. Phylogenet. Evol.">
        <title>Genome-scale phylogeny and comparative genomics of the fungal order Sordariales.</title>
        <authorList>
            <person name="Hensen N."/>
            <person name="Bonometti L."/>
            <person name="Westerberg I."/>
            <person name="Brannstrom I.O."/>
            <person name="Guillou S."/>
            <person name="Cros-Aarteil S."/>
            <person name="Calhoun S."/>
            <person name="Haridas S."/>
            <person name="Kuo A."/>
            <person name="Mondo S."/>
            <person name="Pangilinan J."/>
            <person name="Riley R."/>
            <person name="LaButti K."/>
            <person name="Andreopoulos B."/>
            <person name="Lipzen A."/>
            <person name="Chen C."/>
            <person name="Yan M."/>
            <person name="Daum C."/>
            <person name="Ng V."/>
            <person name="Clum A."/>
            <person name="Steindorff A."/>
            <person name="Ohm R.A."/>
            <person name="Martin F."/>
            <person name="Silar P."/>
            <person name="Natvig D.O."/>
            <person name="Lalanne C."/>
            <person name="Gautier V."/>
            <person name="Ament-Velasquez S.L."/>
            <person name="Kruys A."/>
            <person name="Hutchinson M.I."/>
            <person name="Powell A.J."/>
            <person name="Barry K."/>
            <person name="Miller A.N."/>
            <person name="Grigoriev I.V."/>
            <person name="Debuchy R."/>
            <person name="Gladieux P."/>
            <person name="Hiltunen Thoren M."/>
            <person name="Johannesson H."/>
        </authorList>
    </citation>
    <scope>NUCLEOTIDE SEQUENCE</scope>
    <source>
        <strain evidence="3">CBS 333.67</strain>
    </source>
</reference>
<feature type="compositionally biased region" description="Polar residues" evidence="1">
    <location>
        <begin position="25"/>
        <end position="48"/>
    </location>
</feature>
<dbReference type="CDD" id="cd15841">
    <property type="entry name" value="SNARE_Qc"/>
    <property type="match status" value="1"/>
</dbReference>
<feature type="compositionally biased region" description="Polar residues" evidence="1">
    <location>
        <begin position="177"/>
        <end position="186"/>
    </location>
</feature>
<comment type="caution">
    <text evidence="3">The sequence shown here is derived from an EMBL/GenBank/DDBJ whole genome shotgun (WGS) entry which is preliminary data.</text>
</comment>
<dbReference type="GeneID" id="87887215"/>
<evidence type="ECO:0000259" key="2">
    <source>
        <dbReference type="PROSITE" id="PS50192"/>
    </source>
</evidence>
<keyword evidence="4" id="KW-1185">Reference proteome</keyword>
<feature type="compositionally biased region" description="Low complexity" evidence="1">
    <location>
        <begin position="107"/>
        <end position="124"/>
    </location>
</feature>
<dbReference type="AlphaFoldDB" id="A0AAJ0H289"/>